<dbReference type="Proteomes" id="UP000659904">
    <property type="component" value="Unassembled WGS sequence"/>
</dbReference>
<organism evidence="1 2">
    <name type="scientific">Catellatospora citrea</name>
    <dbReference type="NCBI Taxonomy" id="53366"/>
    <lineage>
        <taxon>Bacteria</taxon>
        <taxon>Bacillati</taxon>
        <taxon>Actinomycetota</taxon>
        <taxon>Actinomycetes</taxon>
        <taxon>Micromonosporales</taxon>
        <taxon>Micromonosporaceae</taxon>
        <taxon>Catellatospora</taxon>
    </lineage>
</organism>
<proteinExistence type="predicted"/>
<keyword evidence="2" id="KW-1185">Reference proteome</keyword>
<reference evidence="1 2" key="1">
    <citation type="submission" date="2021-01" db="EMBL/GenBank/DDBJ databases">
        <title>Whole genome shotgun sequence of Catellatospora citrea NBRC 14495.</title>
        <authorList>
            <person name="Komaki H."/>
            <person name="Tamura T."/>
        </authorList>
    </citation>
    <scope>NUCLEOTIDE SEQUENCE [LARGE SCALE GENOMIC DNA]</scope>
    <source>
        <strain evidence="1 2">NBRC 14495</strain>
    </source>
</reference>
<evidence type="ECO:0000313" key="2">
    <source>
        <dbReference type="Proteomes" id="UP000659904"/>
    </source>
</evidence>
<evidence type="ECO:0000313" key="1">
    <source>
        <dbReference type="EMBL" id="GIG00442.1"/>
    </source>
</evidence>
<name>A0A8J3KI52_9ACTN</name>
<sequence length="81" mass="9438">MYAMQLFGDRVTISRAMLVDDVMIDDEIRGSWFVTFERAVLIRAGETLWFDGDQPAIDRLDGTTFRPASTSGQYCWRWRLL</sequence>
<protein>
    <submittedName>
        <fullName evidence="1">Uncharacterized protein</fullName>
    </submittedName>
</protein>
<gene>
    <name evidence="1" type="ORF">Cci01nite_55350</name>
</gene>
<dbReference type="EMBL" id="BONH01000028">
    <property type="protein sequence ID" value="GIG00442.1"/>
    <property type="molecule type" value="Genomic_DNA"/>
</dbReference>
<accession>A0A8J3KI52</accession>
<dbReference type="AlphaFoldDB" id="A0A8J3KI52"/>
<comment type="caution">
    <text evidence="1">The sequence shown here is derived from an EMBL/GenBank/DDBJ whole genome shotgun (WGS) entry which is preliminary data.</text>
</comment>